<dbReference type="eggNOG" id="ENOG502T1RW">
    <property type="taxonomic scope" value="Eukaryota"/>
</dbReference>
<dbReference type="AlphaFoldDB" id="A0A1S9DU36"/>
<protein>
    <submittedName>
        <fullName evidence="2">Uncharacterized protein</fullName>
    </submittedName>
</protein>
<comment type="caution">
    <text evidence="2">The sequence shown here is derived from an EMBL/GenBank/DDBJ whole genome shotgun (WGS) entry which is preliminary data.</text>
</comment>
<gene>
    <name evidence="2" type="ORF">OAory_01003520</name>
</gene>
<evidence type="ECO:0000313" key="2">
    <source>
        <dbReference type="EMBL" id="OOO12603.1"/>
    </source>
</evidence>
<feature type="region of interest" description="Disordered" evidence="1">
    <location>
        <begin position="1"/>
        <end position="29"/>
    </location>
</feature>
<accession>A0A1S9DU36</accession>
<dbReference type="OrthoDB" id="4147798at2759"/>
<organism evidence="2 3">
    <name type="scientific">Aspergillus oryzae</name>
    <name type="common">Yellow koji mold</name>
    <dbReference type="NCBI Taxonomy" id="5062"/>
    <lineage>
        <taxon>Eukaryota</taxon>
        <taxon>Fungi</taxon>
        <taxon>Dikarya</taxon>
        <taxon>Ascomycota</taxon>
        <taxon>Pezizomycotina</taxon>
        <taxon>Eurotiomycetes</taxon>
        <taxon>Eurotiomycetidae</taxon>
        <taxon>Eurotiales</taxon>
        <taxon>Aspergillaceae</taxon>
        <taxon>Aspergillus</taxon>
        <taxon>Aspergillus subgen. Circumdati</taxon>
    </lineage>
</organism>
<evidence type="ECO:0000313" key="3">
    <source>
        <dbReference type="Proteomes" id="UP000190312"/>
    </source>
</evidence>
<dbReference type="Proteomes" id="UP000190312">
    <property type="component" value="Unassembled WGS sequence"/>
</dbReference>
<dbReference type="EMBL" id="MKZY01000002">
    <property type="protein sequence ID" value="OOO12603.1"/>
    <property type="molecule type" value="Genomic_DNA"/>
</dbReference>
<evidence type="ECO:0000256" key="1">
    <source>
        <dbReference type="SAM" id="MobiDB-lite"/>
    </source>
</evidence>
<proteinExistence type="predicted"/>
<reference evidence="2 3" key="1">
    <citation type="submission" date="2016-10" db="EMBL/GenBank/DDBJ databases">
        <title>Genome sequencing of Aspergillus oryzae BCC7051.</title>
        <authorList>
            <person name="Thammarongtham C."/>
            <person name="Vorapreeda T."/>
            <person name="Nookaew I."/>
            <person name="Srisuk T."/>
            <person name="Land M."/>
            <person name="Jeennor S."/>
            <person name="Laoteng K."/>
        </authorList>
    </citation>
    <scope>NUCLEOTIDE SEQUENCE [LARGE SCALE GENOMIC DNA]</scope>
    <source>
        <strain evidence="2 3">BCC7051</strain>
    </source>
</reference>
<dbReference type="VEuPathDB" id="FungiDB:AO090005001239"/>
<name>A0A1S9DU36_ASPOZ</name>
<sequence length="223" mass="25548">MGQRHNRRRTRPRSRNRSANHSPIELPPYNVNYTRSPAVLKTTPAACDSLDSISIPFAPTWHYGYTTWQKRDRTLRLEALRLEAEQCRLFGGEPGDDVGLCYRMLEYFGGLDYIDSVRDYYLGEGQLKIKSLTAISAHITIFGIRDHQFRGKTKFTTCSNEDISSCARQEGYWIGPLRLGHEFLVQKMTTSVTSRTEGSSDRWVEFASDRVLMLEIPTEQEGS</sequence>
<feature type="compositionally biased region" description="Basic residues" evidence="1">
    <location>
        <begin position="1"/>
        <end position="18"/>
    </location>
</feature>